<gene>
    <name evidence="1" type="ORF">CEJ45_22165</name>
</gene>
<proteinExistence type="predicted"/>
<evidence type="ECO:0008006" key="3">
    <source>
        <dbReference type="Google" id="ProtNLM"/>
    </source>
</evidence>
<sequence length="245" mass="25829">MNEGRAVDLIWSEFLYRVLVREFKADFERFYQIPYQITVEIVADLSGAVTEKAPASVDDLTRDDAASVTALADQIGDPTLSSLVSSLNTAISTVSDIAKAATSTINSIVKPLNAVRARVQVLFTSVNNTVRSVTTLGGILPNNPISTNVGRILSQATAATQIPVLQQMDVTLGRMGKNLGNINAGTKTVTQAGGNLLRVSADEYGDAMGFTTLLAANGLTDPQLTGVNTIVVPPLNQTPNGVLNA</sequence>
<reference evidence="1 2" key="1">
    <citation type="journal article" date="2010" name="Int. J. Syst. Evol. Microbiol.">
        <title>Reclassification of Herbaspirillum putei as a later heterotypic synonym of Herbaspirillum huttiense, with the description of H. huttiense subsp. huttiense subsp. nov. and H. huttiense subsp. putei subsp. nov., comb. nov., and description of Herbaspirillum aquaticum sp. nov.</title>
        <authorList>
            <person name="Dobritsa A.P."/>
            <person name="Reddy M.C."/>
            <person name="Samadpour M."/>
        </authorList>
    </citation>
    <scope>NUCLEOTIDE SEQUENCE [LARGE SCALE GENOMIC DNA]</scope>
    <source>
        <strain evidence="1 2">IEH 4430</strain>
    </source>
</reference>
<comment type="caution">
    <text evidence="1">The sequence shown here is derived from an EMBL/GenBank/DDBJ whole genome shotgun (WGS) entry which is preliminary data.</text>
</comment>
<name>A0A225SMA5_9BURK</name>
<evidence type="ECO:0000313" key="1">
    <source>
        <dbReference type="EMBL" id="OWY32213.1"/>
    </source>
</evidence>
<accession>A0A225SMA5</accession>
<keyword evidence="2" id="KW-1185">Reference proteome</keyword>
<evidence type="ECO:0000313" key="2">
    <source>
        <dbReference type="Proteomes" id="UP000214747"/>
    </source>
</evidence>
<dbReference type="Proteomes" id="UP000214747">
    <property type="component" value="Unassembled WGS sequence"/>
</dbReference>
<organism evidence="1 2">
    <name type="scientific">Herbaspirillum aquaticum</name>
    <dbReference type="NCBI Taxonomy" id="568783"/>
    <lineage>
        <taxon>Bacteria</taxon>
        <taxon>Pseudomonadati</taxon>
        <taxon>Pseudomonadota</taxon>
        <taxon>Betaproteobacteria</taxon>
        <taxon>Burkholderiales</taxon>
        <taxon>Oxalobacteraceae</taxon>
        <taxon>Herbaspirillum</taxon>
    </lineage>
</organism>
<dbReference type="AlphaFoldDB" id="A0A225SMA5"/>
<protein>
    <recommendedName>
        <fullName evidence="3">LysM domain-containing protein</fullName>
    </recommendedName>
</protein>
<dbReference type="EMBL" id="NJGV01000028">
    <property type="protein sequence ID" value="OWY32213.1"/>
    <property type="molecule type" value="Genomic_DNA"/>
</dbReference>